<dbReference type="Proteomes" id="UP000307541">
    <property type="component" value="Unassembled WGS sequence"/>
</dbReference>
<feature type="transmembrane region" description="Helical" evidence="1">
    <location>
        <begin position="12"/>
        <end position="38"/>
    </location>
</feature>
<feature type="transmembrane region" description="Helical" evidence="1">
    <location>
        <begin position="45"/>
        <end position="64"/>
    </location>
</feature>
<accession>A0A4T1ZR82</accession>
<feature type="transmembrane region" description="Helical" evidence="1">
    <location>
        <begin position="79"/>
        <end position="101"/>
    </location>
</feature>
<sequence length="427" mass="48991">MFIIYVFGCATVFVAYLMAACDLYLFTFLYFVTFAFAVPRKVVSPLTFFYIYYGLWFVVAPWFAERYQGGVMDAVQYDLAFALAYVTFGVGVVAMIVGERWAKKSVKTSQGIGYVIGVRDFLILLSFFYFLSTVLVVLIVLNSGGFGVWISNPGDAFLNRAGSGHFVILSHFSSMLLALFTGWYASSKGKRTPIALFLIWLVITSPVHGSKFQIVLLIVLSVLPWIRYIPFFSKGSMVLGFSFIFVLFLGLYFRNMSWIDIESIVPYTLNYFTALENLAVSLRDFDSAFMTTFFLPFNKFLTPFGLSDASLYYDMNHYLTDIYFPSAWEIRATEQWPVETDLYLNFYFFGGLPVIAFYLGFIGYLYGLACRKNSVGAWFAAVVMILFMISHLRGSLINHTDFYMYPFIFLMYIGFSKFNFKVKRDYL</sequence>
<protein>
    <submittedName>
        <fullName evidence="2">Polymerase</fullName>
    </submittedName>
</protein>
<feature type="transmembrane region" description="Helical" evidence="1">
    <location>
        <begin position="288"/>
        <end position="306"/>
    </location>
</feature>
<dbReference type="OrthoDB" id="6776190at2"/>
<reference evidence="2 3" key="1">
    <citation type="submission" date="2018-10" db="EMBL/GenBank/DDBJ databases">
        <title>Pseudomonas leptonychotis sp. nov., isolated from Weddell seals in Antarctica.</title>
        <authorList>
            <person name="Novakova D."/>
            <person name="Svec P."/>
            <person name="Kralova S."/>
            <person name="Kristofova L."/>
            <person name="Zeman M."/>
            <person name="Pantucek R."/>
            <person name="Maslanova I."/>
            <person name="Sedlacek I."/>
        </authorList>
    </citation>
    <scope>NUCLEOTIDE SEQUENCE [LARGE SCALE GENOMIC DNA]</scope>
    <source>
        <strain evidence="2 3">CCM 8849</strain>
    </source>
</reference>
<proteinExistence type="predicted"/>
<feature type="transmembrane region" description="Helical" evidence="1">
    <location>
        <begin position="402"/>
        <end position="420"/>
    </location>
</feature>
<name>A0A4T1ZR82_9PSED</name>
<dbReference type="EMBL" id="RFLV01000006">
    <property type="protein sequence ID" value="TIH06653.1"/>
    <property type="molecule type" value="Genomic_DNA"/>
</dbReference>
<gene>
    <name evidence="2" type="ORF">D8779_19210</name>
</gene>
<feature type="transmembrane region" description="Helical" evidence="1">
    <location>
        <begin position="375"/>
        <end position="396"/>
    </location>
</feature>
<keyword evidence="1" id="KW-1133">Transmembrane helix</keyword>
<keyword evidence="1" id="KW-0812">Transmembrane</keyword>
<comment type="caution">
    <text evidence="2">The sequence shown here is derived from an EMBL/GenBank/DDBJ whole genome shotgun (WGS) entry which is preliminary data.</text>
</comment>
<keyword evidence="1" id="KW-0472">Membrane</keyword>
<evidence type="ECO:0000313" key="3">
    <source>
        <dbReference type="Proteomes" id="UP000307541"/>
    </source>
</evidence>
<feature type="transmembrane region" description="Helical" evidence="1">
    <location>
        <begin position="197"/>
        <end position="223"/>
    </location>
</feature>
<feature type="transmembrane region" description="Helical" evidence="1">
    <location>
        <begin position="346"/>
        <end position="368"/>
    </location>
</feature>
<organism evidence="2 3">
    <name type="scientific">Pseudomonas leptonychotis</name>
    <dbReference type="NCBI Taxonomy" id="2448482"/>
    <lineage>
        <taxon>Bacteria</taxon>
        <taxon>Pseudomonadati</taxon>
        <taxon>Pseudomonadota</taxon>
        <taxon>Gammaproteobacteria</taxon>
        <taxon>Pseudomonadales</taxon>
        <taxon>Pseudomonadaceae</taxon>
        <taxon>Pseudomonas</taxon>
    </lineage>
</organism>
<evidence type="ECO:0000313" key="2">
    <source>
        <dbReference type="EMBL" id="TIH06653.1"/>
    </source>
</evidence>
<evidence type="ECO:0000256" key="1">
    <source>
        <dbReference type="SAM" id="Phobius"/>
    </source>
</evidence>
<feature type="transmembrane region" description="Helical" evidence="1">
    <location>
        <begin position="235"/>
        <end position="253"/>
    </location>
</feature>
<keyword evidence="3" id="KW-1185">Reference proteome</keyword>
<feature type="transmembrane region" description="Helical" evidence="1">
    <location>
        <begin position="161"/>
        <end position="185"/>
    </location>
</feature>
<feature type="transmembrane region" description="Helical" evidence="1">
    <location>
        <begin position="121"/>
        <end position="141"/>
    </location>
</feature>
<dbReference type="AlphaFoldDB" id="A0A4T1ZR82"/>